<evidence type="ECO:0000256" key="1">
    <source>
        <dbReference type="SAM" id="SignalP"/>
    </source>
</evidence>
<sequence length="155" mass="16615">MRPSFVRPVIRPIVAFAALNCGLGGAAYALTPPAGWVSVDANTWRDQSGACVLREQGFAQEFAPMGSQQDALSMGNKLQRALAKQGMTKISIQPVSQQSDWSVLAAYTYAQSGVNYQIVQLYLSQGGKLHTLSGSNTEGEASACVNLMRNFIKGK</sequence>
<keyword evidence="1" id="KW-0732">Signal</keyword>
<dbReference type="EMBL" id="VKDB01000005">
    <property type="protein sequence ID" value="TSA86472.1"/>
    <property type="molecule type" value="Genomic_DNA"/>
</dbReference>
<gene>
    <name evidence="2" type="ORF">FNU79_07445</name>
</gene>
<dbReference type="AlphaFoldDB" id="A0A553V1Z2"/>
<evidence type="ECO:0008006" key="4">
    <source>
        <dbReference type="Google" id="ProtNLM"/>
    </source>
</evidence>
<dbReference type="RefSeq" id="WP_143720237.1">
    <property type="nucleotide sequence ID" value="NZ_VKDB01000005.1"/>
</dbReference>
<keyword evidence="3" id="KW-1185">Reference proteome</keyword>
<organism evidence="2 3">
    <name type="scientific">Deinococcus detaillensis</name>
    <dbReference type="NCBI Taxonomy" id="2592048"/>
    <lineage>
        <taxon>Bacteria</taxon>
        <taxon>Thermotogati</taxon>
        <taxon>Deinococcota</taxon>
        <taxon>Deinococci</taxon>
        <taxon>Deinococcales</taxon>
        <taxon>Deinococcaceae</taxon>
        <taxon>Deinococcus</taxon>
    </lineage>
</organism>
<dbReference type="OrthoDB" id="67687at2"/>
<feature type="signal peptide" evidence="1">
    <location>
        <begin position="1"/>
        <end position="29"/>
    </location>
</feature>
<reference evidence="2 3" key="1">
    <citation type="submission" date="2019-07" db="EMBL/GenBank/DDBJ databases">
        <title>Deinococcus detaillus sp. nov., isolated from humus soil in Antarctica.</title>
        <authorList>
            <person name="Zhang K."/>
        </authorList>
    </citation>
    <scope>NUCLEOTIDE SEQUENCE [LARGE SCALE GENOMIC DNA]</scope>
    <source>
        <strain evidence="2 3">H1</strain>
    </source>
</reference>
<dbReference type="Proteomes" id="UP000316092">
    <property type="component" value="Unassembled WGS sequence"/>
</dbReference>
<feature type="chain" id="PRO_5021931443" description="DUF1795 domain-containing protein" evidence="1">
    <location>
        <begin position="30"/>
        <end position="155"/>
    </location>
</feature>
<evidence type="ECO:0000313" key="2">
    <source>
        <dbReference type="EMBL" id="TSA86472.1"/>
    </source>
</evidence>
<comment type="caution">
    <text evidence="2">The sequence shown here is derived from an EMBL/GenBank/DDBJ whole genome shotgun (WGS) entry which is preliminary data.</text>
</comment>
<evidence type="ECO:0000313" key="3">
    <source>
        <dbReference type="Proteomes" id="UP000316092"/>
    </source>
</evidence>
<proteinExistence type="predicted"/>
<accession>A0A553V1Z2</accession>
<protein>
    <recommendedName>
        <fullName evidence="4">DUF1795 domain-containing protein</fullName>
    </recommendedName>
</protein>
<name>A0A553V1Z2_9DEIO</name>